<comment type="caution">
    <text evidence="1">The sequence shown here is derived from an EMBL/GenBank/DDBJ whole genome shotgun (WGS) entry which is preliminary data.</text>
</comment>
<evidence type="ECO:0000313" key="2">
    <source>
        <dbReference type="Proteomes" id="UP000236286"/>
    </source>
</evidence>
<dbReference type="RefSeq" id="WP_102844017.1">
    <property type="nucleotide sequence ID" value="NZ_PDZR01000013.1"/>
</dbReference>
<protein>
    <submittedName>
        <fullName evidence="1">Uncharacterized protein</fullName>
    </submittedName>
</protein>
<proteinExistence type="predicted"/>
<organism evidence="1 2">
    <name type="scientific">Methylocella silvestris</name>
    <dbReference type="NCBI Taxonomy" id="199596"/>
    <lineage>
        <taxon>Bacteria</taxon>
        <taxon>Pseudomonadati</taxon>
        <taxon>Pseudomonadota</taxon>
        <taxon>Alphaproteobacteria</taxon>
        <taxon>Hyphomicrobiales</taxon>
        <taxon>Beijerinckiaceae</taxon>
        <taxon>Methylocella</taxon>
    </lineage>
</organism>
<name>A0A2J7TFW0_METSI</name>
<gene>
    <name evidence="1" type="ORF">CR492_12115</name>
</gene>
<sequence length="78" mass="8226">MATLQNKSGQFVAPTSETRTAATALPCDAGIDALSGATTNPVGREAYPIVTYSWLLLYRSHPADRARVGFGKTAVSNL</sequence>
<accession>A0A2J7TFW0</accession>
<dbReference type="SUPFAM" id="SSF53850">
    <property type="entry name" value="Periplasmic binding protein-like II"/>
    <property type="match status" value="1"/>
</dbReference>
<dbReference type="Proteomes" id="UP000236286">
    <property type="component" value="Unassembled WGS sequence"/>
</dbReference>
<dbReference type="AlphaFoldDB" id="A0A2J7TFW0"/>
<reference evidence="1 2" key="1">
    <citation type="submission" date="2017-10" db="EMBL/GenBank/DDBJ databases">
        <title>Genome announcement of Methylocella silvestris TVC from permafrost.</title>
        <authorList>
            <person name="Wang J."/>
            <person name="Geng K."/>
            <person name="Ul-Haque F."/>
            <person name="Crombie A.T."/>
            <person name="Street L.E."/>
            <person name="Wookey P.A."/>
            <person name="Murrell J.C."/>
            <person name="Pratscher J."/>
        </authorList>
    </citation>
    <scope>NUCLEOTIDE SEQUENCE [LARGE SCALE GENOMIC DNA]</scope>
    <source>
        <strain evidence="1 2">TVC</strain>
    </source>
</reference>
<dbReference type="EMBL" id="PDZR01000013">
    <property type="protein sequence ID" value="PNG25665.1"/>
    <property type="molecule type" value="Genomic_DNA"/>
</dbReference>
<dbReference type="Gene3D" id="3.40.190.10">
    <property type="entry name" value="Periplasmic binding protein-like II"/>
    <property type="match status" value="2"/>
</dbReference>
<evidence type="ECO:0000313" key="1">
    <source>
        <dbReference type="EMBL" id="PNG25665.1"/>
    </source>
</evidence>